<proteinExistence type="predicted"/>
<dbReference type="InterPro" id="IPR043917">
    <property type="entry name" value="DUF5753"/>
</dbReference>
<dbReference type="PROSITE" id="PS50943">
    <property type="entry name" value="HTH_CROC1"/>
    <property type="match status" value="1"/>
</dbReference>
<dbReference type="Proteomes" id="UP000256485">
    <property type="component" value="Unassembled WGS sequence"/>
</dbReference>
<dbReference type="CDD" id="cd00093">
    <property type="entry name" value="HTH_XRE"/>
    <property type="match status" value="1"/>
</dbReference>
<dbReference type="EMBL" id="QTUC01000001">
    <property type="protein sequence ID" value="REF36923.1"/>
    <property type="molecule type" value="Genomic_DNA"/>
</dbReference>
<sequence length="288" mass="32527">MISPYVRRLRLARELTALRKAANLTIEELAKLIGESRSKVQRLEGGTVRPKEADVLKILDALQVSDEKWAQIYEIAREAAERGWWAPTAAQMGERQALFANLEAGAATIREYMPVVPGLLQTEEYIRAISQYDDLTWMPSASLEPEAMVRGRINRQRMLRRPNGPTYEVVLDELAITRPIVPASVLASQLRRLAKPEDRVRVFVLPIRAQIEAFSVPKSPFSIYTYPDPDDGTVVAVDNVTADLVLTDEEQVQRYELLYERLRKAALPPDDSARLLTETADEIERATS</sequence>
<dbReference type="GO" id="GO:0003677">
    <property type="term" value="F:DNA binding"/>
    <property type="evidence" value="ECO:0007669"/>
    <property type="project" value="InterPro"/>
</dbReference>
<evidence type="ECO:0000259" key="1">
    <source>
        <dbReference type="PROSITE" id="PS50943"/>
    </source>
</evidence>
<dbReference type="SMART" id="SM00530">
    <property type="entry name" value="HTH_XRE"/>
    <property type="match status" value="1"/>
</dbReference>
<dbReference type="InterPro" id="IPR001387">
    <property type="entry name" value="Cro/C1-type_HTH"/>
</dbReference>
<evidence type="ECO:0000313" key="2">
    <source>
        <dbReference type="EMBL" id="REF36923.1"/>
    </source>
</evidence>
<evidence type="ECO:0000313" key="3">
    <source>
        <dbReference type="Proteomes" id="UP000256485"/>
    </source>
</evidence>
<dbReference type="InterPro" id="IPR010982">
    <property type="entry name" value="Lambda_DNA-bd_dom_sf"/>
</dbReference>
<accession>A0A3D9V887</accession>
<dbReference type="AlphaFoldDB" id="A0A3D9V887"/>
<keyword evidence="3" id="KW-1185">Reference proteome</keyword>
<name>A0A3D9V887_THECX</name>
<dbReference type="SUPFAM" id="SSF47413">
    <property type="entry name" value="lambda repressor-like DNA-binding domains"/>
    <property type="match status" value="1"/>
</dbReference>
<dbReference type="Gene3D" id="1.10.260.40">
    <property type="entry name" value="lambda repressor-like DNA-binding domains"/>
    <property type="match status" value="1"/>
</dbReference>
<comment type="caution">
    <text evidence="2">The sequence shown here is derived from an EMBL/GenBank/DDBJ whole genome shotgun (WGS) entry which is preliminary data.</text>
</comment>
<gene>
    <name evidence="2" type="ORF">DFJ64_2358</name>
</gene>
<organism evidence="2 3">
    <name type="scientific">Thermasporomyces composti</name>
    <dbReference type="NCBI Taxonomy" id="696763"/>
    <lineage>
        <taxon>Bacteria</taxon>
        <taxon>Bacillati</taxon>
        <taxon>Actinomycetota</taxon>
        <taxon>Actinomycetes</taxon>
        <taxon>Propionibacteriales</taxon>
        <taxon>Nocardioidaceae</taxon>
        <taxon>Thermasporomyces</taxon>
    </lineage>
</organism>
<dbReference type="OrthoDB" id="5177725at2"/>
<feature type="domain" description="HTH cro/C1-type" evidence="1">
    <location>
        <begin position="15"/>
        <end position="69"/>
    </location>
</feature>
<protein>
    <submittedName>
        <fullName evidence="2">Helix-turn-helix protein</fullName>
    </submittedName>
</protein>
<dbReference type="Pfam" id="PF19054">
    <property type="entry name" value="DUF5753"/>
    <property type="match status" value="1"/>
</dbReference>
<reference evidence="2 3" key="1">
    <citation type="submission" date="2018-08" db="EMBL/GenBank/DDBJ databases">
        <title>Sequencing the genomes of 1000 actinobacteria strains.</title>
        <authorList>
            <person name="Klenk H.-P."/>
        </authorList>
    </citation>
    <scope>NUCLEOTIDE SEQUENCE [LARGE SCALE GENOMIC DNA]</scope>
    <source>
        <strain evidence="2 3">DSM 22891</strain>
    </source>
</reference>
<dbReference type="Pfam" id="PF13560">
    <property type="entry name" value="HTH_31"/>
    <property type="match status" value="1"/>
</dbReference>